<dbReference type="EMBL" id="RDBE01000010">
    <property type="protein sequence ID" value="RLV47583.1"/>
    <property type="molecule type" value="Genomic_DNA"/>
</dbReference>
<reference evidence="8 9" key="1">
    <citation type="submission" date="2018-10" db="EMBL/GenBank/DDBJ databases">
        <title>Marmoricola sp. 4Q3S-7 whole genome shotgun sequence.</title>
        <authorList>
            <person name="Li F."/>
        </authorList>
    </citation>
    <scope>NUCLEOTIDE SEQUENCE [LARGE SCALE GENOMIC DNA]</scope>
    <source>
        <strain evidence="8 9">4Q3S-7</strain>
    </source>
</reference>
<dbReference type="InterPro" id="IPR017850">
    <property type="entry name" value="Alkaline_phosphatase_core_sf"/>
</dbReference>
<dbReference type="PANTHER" id="PTHR43108">
    <property type="entry name" value="N-ACETYLGLUCOSAMINE-6-SULFATASE FAMILY MEMBER"/>
    <property type="match status" value="1"/>
</dbReference>
<proteinExistence type="inferred from homology"/>
<dbReference type="InterPro" id="IPR000917">
    <property type="entry name" value="Sulfatase_N"/>
</dbReference>
<dbReference type="Gene3D" id="3.40.720.10">
    <property type="entry name" value="Alkaline Phosphatase, subunit A"/>
    <property type="match status" value="1"/>
</dbReference>
<evidence type="ECO:0000256" key="1">
    <source>
        <dbReference type="ARBA" id="ARBA00008779"/>
    </source>
</evidence>
<dbReference type="PROSITE" id="PS00149">
    <property type="entry name" value="SULFATASE_2"/>
    <property type="match status" value="1"/>
</dbReference>
<protein>
    <recommendedName>
        <fullName evidence="7">Sulfatase N-terminal domain-containing protein</fullName>
    </recommendedName>
</protein>
<dbReference type="GO" id="GO:0016787">
    <property type="term" value="F:hydrolase activity"/>
    <property type="evidence" value="ECO:0007669"/>
    <property type="project" value="UniProtKB-KW"/>
</dbReference>
<dbReference type="Pfam" id="PF00884">
    <property type="entry name" value="Sulfatase"/>
    <property type="match status" value="1"/>
</dbReference>
<dbReference type="Proteomes" id="UP000281708">
    <property type="component" value="Unassembled WGS sequence"/>
</dbReference>
<keyword evidence="9" id="KW-1185">Reference proteome</keyword>
<feature type="compositionally biased region" description="Basic and acidic residues" evidence="5">
    <location>
        <begin position="249"/>
        <end position="268"/>
    </location>
</feature>
<keyword evidence="2 6" id="KW-0732">Signal</keyword>
<keyword evidence="4" id="KW-0325">Glycoprotein</keyword>
<dbReference type="PANTHER" id="PTHR43108:SF8">
    <property type="entry name" value="SD21168P"/>
    <property type="match status" value="1"/>
</dbReference>
<name>A0A3L8NYF5_9ACTN</name>
<sequence length="569" mass="63666">MLRRSIGVLVALVLLALAAACGGQGGDKRSVEPAEPTFSPSSTAYVPAVTRPNVLVIETDDMRSDELQFMPNVRKLIGQRGITFENSFAPYPLCCPSRATFLSGQYNHNNGVLSVKKPWGFQAFDDTTTIATVLQKAGYNTALVGKYLNGYGSEHRHDSTLSSRTYVAPGWTDWYAGSDHRYGSKSPLFGGTYNYFHYTQVINGKVVAHPDRYSTDVNASETRGRIRAYGKQKKPWFIWWTPTAPHFGRPHEKDDPAPLRDTKGKLERWPTPARPGWVRGIFDKKITHPLGTPPYGPAEADISDKPRLLSGTPEMDDAERKALTEVERQRAESLYVLDRQIGVTMKTLQRTGQWDNTVVVFTSDNGYFLGEHRKRQGKILAHEPSLRVPLLIAGPGIEHGQRYDPVSVIDMAPTLAQYAGTTMPDTDGTSFLRDLEQGDTGWTVPVVTEGRDDRKSYVRARSPGFESNGLDTRGLRLGRWSYIRYSTGETELYDLAKDPLQLSSEQDNPAYAGISRQLAALWTKYMNCKGADCQDPLPAKFRLTPAQEKAITDDEITRTNVYYDDHWTR</sequence>
<dbReference type="OrthoDB" id="9777306at2"/>
<organism evidence="8 9">
    <name type="scientific">Nocardioides mangrovicus</name>
    <dbReference type="NCBI Taxonomy" id="2478913"/>
    <lineage>
        <taxon>Bacteria</taxon>
        <taxon>Bacillati</taxon>
        <taxon>Actinomycetota</taxon>
        <taxon>Actinomycetes</taxon>
        <taxon>Propionibacteriales</taxon>
        <taxon>Nocardioidaceae</taxon>
        <taxon>Nocardioides</taxon>
    </lineage>
</organism>
<dbReference type="InterPro" id="IPR024607">
    <property type="entry name" value="Sulfatase_CS"/>
</dbReference>
<dbReference type="SUPFAM" id="SSF53649">
    <property type="entry name" value="Alkaline phosphatase-like"/>
    <property type="match status" value="1"/>
</dbReference>
<feature type="region of interest" description="Disordered" evidence="5">
    <location>
        <begin position="249"/>
        <end position="270"/>
    </location>
</feature>
<feature type="signal peptide" evidence="6">
    <location>
        <begin position="1"/>
        <end position="19"/>
    </location>
</feature>
<dbReference type="CDD" id="cd16147">
    <property type="entry name" value="G6S"/>
    <property type="match status" value="1"/>
</dbReference>
<dbReference type="PROSITE" id="PS51257">
    <property type="entry name" value="PROKAR_LIPOPROTEIN"/>
    <property type="match status" value="1"/>
</dbReference>
<evidence type="ECO:0000313" key="9">
    <source>
        <dbReference type="Proteomes" id="UP000281708"/>
    </source>
</evidence>
<evidence type="ECO:0000256" key="6">
    <source>
        <dbReference type="SAM" id="SignalP"/>
    </source>
</evidence>
<evidence type="ECO:0000256" key="3">
    <source>
        <dbReference type="ARBA" id="ARBA00022801"/>
    </source>
</evidence>
<dbReference type="RefSeq" id="WP_121807089.1">
    <property type="nucleotide sequence ID" value="NZ_RDBE01000010.1"/>
</dbReference>
<evidence type="ECO:0000256" key="4">
    <source>
        <dbReference type="ARBA" id="ARBA00023180"/>
    </source>
</evidence>
<evidence type="ECO:0000256" key="5">
    <source>
        <dbReference type="SAM" id="MobiDB-lite"/>
    </source>
</evidence>
<comment type="similarity">
    <text evidence="1">Belongs to the sulfatase family.</text>
</comment>
<feature type="region of interest" description="Disordered" evidence="5">
    <location>
        <begin position="288"/>
        <end position="315"/>
    </location>
</feature>
<feature type="chain" id="PRO_5038895055" description="Sulfatase N-terminal domain-containing protein" evidence="6">
    <location>
        <begin position="20"/>
        <end position="569"/>
    </location>
</feature>
<evidence type="ECO:0000256" key="2">
    <source>
        <dbReference type="ARBA" id="ARBA00022729"/>
    </source>
</evidence>
<evidence type="ECO:0000259" key="7">
    <source>
        <dbReference type="Pfam" id="PF00884"/>
    </source>
</evidence>
<evidence type="ECO:0000313" key="8">
    <source>
        <dbReference type="EMBL" id="RLV47583.1"/>
    </source>
</evidence>
<feature type="domain" description="Sulfatase N-terminal" evidence="7">
    <location>
        <begin position="52"/>
        <end position="420"/>
    </location>
</feature>
<accession>A0A3L8NYF5</accession>
<keyword evidence="3" id="KW-0378">Hydrolase</keyword>
<gene>
    <name evidence="8" type="ORF">D9V37_15560</name>
</gene>
<comment type="caution">
    <text evidence="8">The sequence shown here is derived from an EMBL/GenBank/DDBJ whole genome shotgun (WGS) entry which is preliminary data.</text>
</comment>
<dbReference type="AlphaFoldDB" id="A0A3L8NYF5"/>